<comment type="cofactor">
    <cofactor evidence="4">
        <name>Mn(2+)</name>
        <dbReference type="ChEBI" id="CHEBI:29035"/>
    </cofactor>
</comment>
<comment type="caution">
    <text evidence="5">The sequence shown here is derived from an EMBL/GenBank/DDBJ whole genome shotgun (WGS) entry which is preliminary data.</text>
</comment>
<dbReference type="RefSeq" id="WP_060940931.1">
    <property type="nucleotide sequence ID" value="NZ_CALGLL010000063.1"/>
</dbReference>
<comment type="catalytic activity">
    <reaction evidence="4">
        <text>beta-D-fructose 1,6-bisphosphate + H2O = beta-D-fructose 6-phosphate + phosphate</text>
        <dbReference type="Rhea" id="RHEA:11064"/>
        <dbReference type="ChEBI" id="CHEBI:15377"/>
        <dbReference type="ChEBI" id="CHEBI:32966"/>
        <dbReference type="ChEBI" id="CHEBI:43474"/>
        <dbReference type="ChEBI" id="CHEBI:57634"/>
        <dbReference type="EC" id="3.1.3.11"/>
    </reaction>
</comment>
<accession>A0A133Q1X5</accession>
<comment type="pathway">
    <text evidence="4">Carbohydrate biosynthesis; gluconeogenesis.</text>
</comment>
<dbReference type="STRING" id="28128.HMPREF3226_01807"/>
<dbReference type="SUPFAM" id="SSF56300">
    <property type="entry name" value="Metallo-dependent phosphatases"/>
    <property type="match status" value="1"/>
</dbReference>
<dbReference type="AlphaFoldDB" id="A0A133Q1X5"/>
<evidence type="ECO:0000313" key="5">
    <source>
        <dbReference type="EMBL" id="KXA36862.1"/>
    </source>
</evidence>
<proteinExistence type="inferred from homology"/>
<dbReference type="EMBL" id="LRQG01000149">
    <property type="protein sequence ID" value="KXA36862.1"/>
    <property type="molecule type" value="Genomic_DNA"/>
</dbReference>
<keyword evidence="6" id="KW-1185">Reference proteome</keyword>
<dbReference type="InterPro" id="IPR009164">
    <property type="entry name" value="FBPtase_class3"/>
</dbReference>
<evidence type="ECO:0000313" key="6">
    <source>
        <dbReference type="Proteomes" id="UP000070533"/>
    </source>
</evidence>
<reference evidence="6" key="1">
    <citation type="submission" date="2016-01" db="EMBL/GenBank/DDBJ databases">
        <authorList>
            <person name="Mitreva M."/>
            <person name="Pepin K.H."/>
            <person name="Mihindukulasuriya K.A."/>
            <person name="Fulton R."/>
            <person name="Fronick C."/>
            <person name="O'Laughlin M."/>
            <person name="Miner T."/>
            <person name="Herter B."/>
            <person name="Rosa B.A."/>
            <person name="Cordes M."/>
            <person name="Tomlinson C."/>
            <person name="Wollam A."/>
            <person name="Palsikar V.B."/>
            <person name="Mardis E.R."/>
            <person name="Wilson R.K."/>
        </authorList>
    </citation>
    <scope>NUCLEOTIDE SEQUENCE [LARGE SCALE GENOMIC DNA]</scope>
    <source>
        <strain evidence="6">MJR7716</strain>
    </source>
</reference>
<dbReference type="PIRSF" id="PIRSF000906">
    <property type="entry name" value="FBPtase_Bacill"/>
    <property type="match status" value="1"/>
</dbReference>
<organism evidence="5 6">
    <name type="scientific">Prevotella corporis</name>
    <dbReference type="NCBI Taxonomy" id="28128"/>
    <lineage>
        <taxon>Bacteria</taxon>
        <taxon>Pseudomonadati</taxon>
        <taxon>Bacteroidota</taxon>
        <taxon>Bacteroidia</taxon>
        <taxon>Bacteroidales</taxon>
        <taxon>Prevotellaceae</taxon>
        <taxon>Prevotella</taxon>
    </lineage>
</organism>
<dbReference type="Pfam" id="PF06874">
    <property type="entry name" value="FBPase_2"/>
    <property type="match status" value="1"/>
</dbReference>
<dbReference type="eggNOG" id="COG3855">
    <property type="taxonomic scope" value="Bacteria"/>
</dbReference>
<dbReference type="Proteomes" id="UP000070533">
    <property type="component" value="Unassembled WGS sequence"/>
</dbReference>
<dbReference type="EC" id="3.1.3.11" evidence="4"/>
<comment type="similarity">
    <text evidence="4">Belongs to the FBPase class 3 family.</text>
</comment>
<evidence type="ECO:0000256" key="4">
    <source>
        <dbReference type="HAMAP-Rule" id="MF_01854"/>
    </source>
</evidence>
<dbReference type="UniPathway" id="UPA00138"/>
<dbReference type="PATRIC" id="fig|28128.5.peg.1854"/>
<keyword evidence="2 4" id="KW-0464">Manganese</keyword>
<dbReference type="HAMAP" id="MF_01854">
    <property type="entry name" value="FBPase_class3"/>
    <property type="match status" value="1"/>
</dbReference>
<evidence type="ECO:0000256" key="1">
    <source>
        <dbReference type="ARBA" id="ARBA00022801"/>
    </source>
</evidence>
<evidence type="ECO:0000256" key="3">
    <source>
        <dbReference type="ARBA" id="ARBA00023277"/>
    </source>
</evidence>
<keyword evidence="3 4" id="KW-0119">Carbohydrate metabolism</keyword>
<evidence type="ECO:0000256" key="2">
    <source>
        <dbReference type="ARBA" id="ARBA00023211"/>
    </source>
</evidence>
<protein>
    <recommendedName>
        <fullName evidence="4">Fructose-1,6-bisphosphatase class 3</fullName>
        <shortName evidence="4">FBPase class 3</shortName>
        <ecNumber evidence="4">3.1.3.11</ecNumber>
    </recommendedName>
    <alternativeName>
        <fullName evidence="4">D-fructose-1,6-bisphosphate 1-phosphohydrolase class 3</fullName>
    </alternativeName>
</protein>
<keyword evidence="1 4" id="KW-0378">Hydrolase</keyword>
<name>A0A133Q1X5_9BACT</name>
<sequence>MPKQYDLKKDERYLQLLSQSFPTIADASTEIINLQAILNLPKGTEHFLADIHGEHEAFQHVLKNASGNIKRKVNEIFGDTLRESEKRNLCTLIYYPEQKLELVKQEEKELDDWYHIAIHQLVRVCRDVSSKYTRSKVRKSLPIDFSYIIQELLHEHSDDKDKTDYVSTIISTIISTGRADDFIIAISKVIQRLAIDQLHIMGDIYDRGPGAHIVMDILKNYHTWDITWGNHDILWMGACAGNDACICNVIRIALRYDNMDTIEDGYGINLIQLATFAMDTYGDDPCKEFKPKISQPDSIDDKSTLLIARMHKAISIIQFKIESQMIKRYPFWKMENRLLYEKIDYERGTIQIDGNEYKLSSCHFPTIDPKHPDKLTLEELALMERLHHSFTGSEKLREHILLQLRHGSMYKVVNNNLLYHASIPLNEDGTFKEIEIYPKIFASGKELLHKISGIIHRAFQPKMDTENLKERKYAIDYFLYLWCGPDSPLFDKAKMTTFERYFIKEKETHNEVKGYYFGFRDKEEIADSILDEFDVKGPNRHIINGHVPVHVVKGEKPIKANGKLMVIDGGFSQAYHKETGIAGYTLVYHSRGFELVQHEPFASQEDAIKRGIDIVSTTQIVEMNQRRLKVADMDKGTELKLQIEALEELLYAYQHGFITEQERKSRPKV</sequence>
<dbReference type="OrthoDB" id="9779903at2"/>
<dbReference type="GO" id="GO:0006094">
    <property type="term" value="P:gluconeogenesis"/>
    <property type="evidence" value="ECO:0007669"/>
    <property type="project" value="UniProtKB-UniRule"/>
</dbReference>
<dbReference type="InterPro" id="IPR029052">
    <property type="entry name" value="Metallo-depent_PP-like"/>
</dbReference>
<dbReference type="GO" id="GO:0042132">
    <property type="term" value="F:fructose 1,6-bisphosphate 1-phosphatase activity"/>
    <property type="evidence" value="ECO:0007669"/>
    <property type="project" value="UniProtKB-UniRule"/>
</dbReference>
<gene>
    <name evidence="4" type="primary">fbp</name>
    <name evidence="5" type="ORF">HMPREF3226_01807</name>
</gene>